<dbReference type="Proteomes" id="UP001165041">
    <property type="component" value="Unassembled WGS sequence"/>
</dbReference>
<dbReference type="AlphaFoldDB" id="A0A9W6Q5Q8"/>
<reference evidence="1" key="1">
    <citation type="submission" date="2023-02" db="EMBL/GenBank/DDBJ databases">
        <title>Kitasatospora phosalacinea NBRC 14627.</title>
        <authorList>
            <person name="Ichikawa N."/>
            <person name="Sato H."/>
            <person name="Tonouchi N."/>
        </authorList>
    </citation>
    <scope>NUCLEOTIDE SEQUENCE</scope>
    <source>
        <strain evidence="1">NBRC 14627</strain>
    </source>
</reference>
<protein>
    <submittedName>
        <fullName evidence="1">Uncharacterized protein</fullName>
    </submittedName>
</protein>
<sequence>MMRALAHQALSLEQPRNCLALIENALRRSVGRVDGRTEALLHVTHAGTEQQHRAALVRWDSEKYERVHALTYADLGDTRSGRSRRSTAVAESRGSATWNAALARH</sequence>
<proteinExistence type="predicted"/>
<accession>A0A9W6Q5Q8</accession>
<gene>
    <name evidence="1" type="ORF">Kpho02_26710</name>
</gene>
<comment type="caution">
    <text evidence="1">The sequence shown here is derived from an EMBL/GenBank/DDBJ whole genome shotgun (WGS) entry which is preliminary data.</text>
</comment>
<organism evidence="1 2">
    <name type="scientific">Kitasatospora phosalacinea</name>
    <dbReference type="NCBI Taxonomy" id="2065"/>
    <lineage>
        <taxon>Bacteria</taxon>
        <taxon>Bacillati</taxon>
        <taxon>Actinomycetota</taxon>
        <taxon>Actinomycetes</taxon>
        <taxon>Kitasatosporales</taxon>
        <taxon>Streptomycetaceae</taxon>
        <taxon>Kitasatospora</taxon>
    </lineage>
</organism>
<dbReference type="EMBL" id="BSSA01000007">
    <property type="protein sequence ID" value="GLW70372.1"/>
    <property type="molecule type" value="Genomic_DNA"/>
</dbReference>
<evidence type="ECO:0000313" key="1">
    <source>
        <dbReference type="EMBL" id="GLW70372.1"/>
    </source>
</evidence>
<evidence type="ECO:0000313" key="2">
    <source>
        <dbReference type="Proteomes" id="UP001165041"/>
    </source>
</evidence>
<name>A0A9W6Q5Q8_9ACTN</name>